<dbReference type="InterPro" id="IPR003594">
    <property type="entry name" value="HATPase_dom"/>
</dbReference>
<accession>A0A4D7C1U7</accession>
<dbReference type="GO" id="GO:0000156">
    <property type="term" value="F:phosphorelay response regulator activity"/>
    <property type="evidence" value="ECO:0007669"/>
    <property type="project" value="TreeGrafter"/>
</dbReference>
<dbReference type="GO" id="GO:0007234">
    <property type="term" value="P:osmosensory signaling via phosphorelay pathway"/>
    <property type="evidence" value="ECO:0007669"/>
    <property type="project" value="TreeGrafter"/>
</dbReference>
<dbReference type="PANTHER" id="PTHR42878:SF7">
    <property type="entry name" value="SENSOR HISTIDINE KINASE GLRK"/>
    <property type="match status" value="1"/>
</dbReference>
<keyword evidence="6" id="KW-0067">ATP-binding</keyword>
<dbReference type="PANTHER" id="PTHR42878">
    <property type="entry name" value="TWO-COMPONENT HISTIDINE KINASE"/>
    <property type="match status" value="1"/>
</dbReference>
<evidence type="ECO:0000256" key="4">
    <source>
        <dbReference type="ARBA" id="ARBA00022741"/>
    </source>
</evidence>
<evidence type="ECO:0000256" key="2">
    <source>
        <dbReference type="ARBA" id="ARBA00012438"/>
    </source>
</evidence>
<dbReference type="InterPro" id="IPR005467">
    <property type="entry name" value="His_kinase_dom"/>
</dbReference>
<dbReference type="AlphaFoldDB" id="A0A4D7C1U7"/>
<keyword evidence="10" id="KW-1185">Reference proteome</keyword>
<reference evidence="10" key="1">
    <citation type="submission" date="2019-04" db="EMBL/GenBank/DDBJ databases">
        <title>Complete genome sequence of Sphingomonas sp. W1-2-3.</title>
        <authorList>
            <person name="Im W.T."/>
        </authorList>
    </citation>
    <scope>NUCLEOTIDE SEQUENCE [LARGE SCALE GENOMIC DNA]</scope>
    <source>
        <strain evidence="10">W1-2-3</strain>
    </source>
</reference>
<evidence type="ECO:0000256" key="5">
    <source>
        <dbReference type="ARBA" id="ARBA00022777"/>
    </source>
</evidence>
<keyword evidence="3 9" id="KW-0808">Transferase</keyword>
<dbReference type="SMART" id="SM00387">
    <property type="entry name" value="HATPase_c"/>
    <property type="match status" value="1"/>
</dbReference>
<dbReference type="GO" id="GO:0005524">
    <property type="term" value="F:ATP binding"/>
    <property type="evidence" value="ECO:0007669"/>
    <property type="project" value="UniProtKB-KW"/>
</dbReference>
<dbReference type="Gene3D" id="3.30.565.10">
    <property type="entry name" value="Histidine kinase-like ATPase, C-terminal domain"/>
    <property type="match status" value="1"/>
</dbReference>
<dbReference type="Pfam" id="PF02518">
    <property type="entry name" value="HATPase_c"/>
    <property type="match status" value="1"/>
</dbReference>
<organism evidence="9 10">
    <name type="scientific">Hankyongella ginsenosidimutans</name>
    <dbReference type="NCBI Taxonomy" id="1763828"/>
    <lineage>
        <taxon>Bacteria</taxon>
        <taxon>Pseudomonadati</taxon>
        <taxon>Pseudomonadota</taxon>
        <taxon>Alphaproteobacteria</taxon>
        <taxon>Sphingomonadales</taxon>
        <taxon>Sphingomonadaceae</taxon>
        <taxon>Hankyongella</taxon>
    </lineage>
</organism>
<keyword evidence="5 9" id="KW-0418">Kinase</keyword>
<proteinExistence type="predicted"/>
<keyword evidence="4" id="KW-0547">Nucleotide-binding</keyword>
<dbReference type="KEGG" id="hgn:E6W36_09535"/>
<name>A0A4D7C1U7_9SPHN</name>
<evidence type="ECO:0000313" key="10">
    <source>
        <dbReference type="Proteomes" id="UP000298714"/>
    </source>
</evidence>
<evidence type="ECO:0000313" key="9">
    <source>
        <dbReference type="EMBL" id="QCI79684.1"/>
    </source>
</evidence>
<evidence type="ECO:0000256" key="6">
    <source>
        <dbReference type="ARBA" id="ARBA00022840"/>
    </source>
</evidence>
<dbReference type="InterPro" id="IPR029016">
    <property type="entry name" value="GAF-like_dom_sf"/>
</dbReference>
<dbReference type="InterPro" id="IPR050351">
    <property type="entry name" value="BphY/WalK/GraS-like"/>
</dbReference>
<dbReference type="NCBIfam" id="TIGR02916">
    <property type="entry name" value="PEP_his_kin"/>
    <property type="match status" value="1"/>
</dbReference>
<evidence type="ECO:0000256" key="3">
    <source>
        <dbReference type="ARBA" id="ARBA00022679"/>
    </source>
</evidence>
<feature type="domain" description="Histidine kinase" evidence="8">
    <location>
        <begin position="125"/>
        <end position="320"/>
    </location>
</feature>
<dbReference type="GO" id="GO:0030295">
    <property type="term" value="F:protein kinase activator activity"/>
    <property type="evidence" value="ECO:0007669"/>
    <property type="project" value="TreeGrafter"/>
</dbReference>
<protein>
    <recommendedName>
        <fullName evidence="2">histidine kinase</fullName>
        <ecNumber evidence="2">2.7.13.3</ecNumber>
    </recommendedName>
</protein>
<evidence type="ECO:0000256" key="7">
    <source>
        <dbReference type="ARBA" id="ARBA00023012"/>
    </source>
</evidence>
<dbReference type="InterPro" id="IPR036890">
    <property type="entry name" value="HATPase_C_sf"/>
</dbReference>
<dbReference type="EC" id="2.7.13.3" evidence="2"/>
<gene>
    <name evidence="9" type="primary">prsK</name>
    <name evidence="9" type="ORF">E6W36_09535</name>
</gene>
<dbReference type="Proteomes" id="UP000298714">
    <property type="component" value="Chromosome"/>
</dbReference>
<dbReference type="InterPro" id="IPR014265">
    <property type="entry name" value="XrtA/PrsK"/>
</dbReference>
<dbReference type="GO" id="GO:0004673">
    <property type="term" value="F:protein histidine kinase activity"/>
    <property type="evidence" value="ECO:0007669"/>
    <property type="project" value="UniProtKB-EC"/>
</dbReference>
<dbReference type="PROSITE" id="PS50109">
    <property type="entry name" value="HIS_KIN"/>
    <property type="match status" value="1"/>
</dbReference>
<dbReference type="Gene3D" id="3.30.450.40">
    <property type="match status" value="1"/>
</dbReference>
<dbReference type="SUPFAM" id="SSF55781">
    <property type="entry name" value="GAF domain-like"/>
    <property type="match status" value="1"/>
</dbReference>
<keyword evidence="7" id="KW-0902">Two-component regulatory system</keyword>
<evidence type="ECO:0000259" key="8">
    <source>
        <dbReference type="PROSITE" id="PS50109"/>
    </source>
</evidence>
<dbReference type="SUPFAM" id="SSF55874">
    <property type="entry name" value="ATPase domain of HSP90 chaperone/DNA topoisomerase II/histidine kinase"/>
    <property type="match status" value="1"/>
</dbReference>
<evidence type="ECO:0000256" key="1">
    <source>
        <dbReference type="ARBA" id="ARBA00000085"/>
    </source>
</evidence>
<sequence length="333" mass="37157">MEFPHGPQRRGGGGRTLDHLCHPASADREFRRTARGRGDYGDLTVPDWAGPDSRVWLGVPLIHLERLAGLLIIETPRSPRTLNWEDFDLLRTVGRQAASYLAEQASEAALMEARKFEEFNRRFAFIMHDIKNLVSQLSLVARNAERHADNPEFQRDMMLTIKSSVDKMNDLLARLKQHNIQRSDSEAVDLAALLERMVAAKAHAYPGLSLDANGAARVRGHEAKLEQVFGHLIQNAIEASRDGEAIQVALRNGGDAARVEVMDSGVGMSEEFIRNELFTPFRSTKPGASASAYEAREIVKGYGGRIEVQSREGEGLCLRLYCRSLCRRLRPDG</sequence>
<comment type="catalytic activity">
    <reaction evidence="1">
        <text>ATP + protein L-histidine = ADP + protein N-phospho-L-histidine.</text>
        <dbReference type="EC" id="2.7.13.3"/>
    </reaction>
</comment>
<dbReference type="EMBL" id="CP039704">
    <property type="protein sequence ID" value="QCI79684.1"/>
    <property type="molecule type" value="Genomic_DNA"/>
</dbReference>